<dbReference type="RefSeq" id="WP_155324697.1">
    <property type="nucleotide sequence ID" value="NZ_AP021876.1"/>
</dbReference>
<evidence type="ECO:0000256" key="1">
    <source>
        <dbReference type="ARBA" id="ARBA00004429"/>
    </source>
</evidence>
<gene>
    <name evidence="10" type="ORF">DSCO28_54900</name>
</gene>
<dbReference type="CDD" id="cd06261">
    <property type="entry name" value="TM_PBP2"/>
    <property type="match status" value="1"/>
</dbReference>
<evidence type="ECO:0000256" key="5">
    <source>
        <dbReference type="ARBA" id="ARBA00022692"/>
    </source>
</evidence>
<dbReference type="InterPro" id="IPR043429">
    <property type="entry name" value="ArtM/GltK/GlnP/TcyL/YhdX-like"/>
</dbReference>
<dbReference type="InterPro" id="IPR010065">
    <property type="entry name" value="AA_ABC_transptr_permease_3TM"/>
</dbReference>
<keyword evidence="4" id="KW-1003">Cell membrane</keyword>
<accession>A0A5K7ZXM5</accession>
<keyword evidence="5 8" id="KW-0812">Transmembrane</keyword>
<reference evidence="10 11" key="1">
    <citation type="submission" date="2019-11" db="EMBL/GenBank/DDBJ databases">
        <title>Comparative genomics of hydrocarbon-degrading Desulfosarcina strains.</title>
        <authorList>
            <person name="Watanabe M."/>
            <person name="Kojima H."/>
            <person name="Fukui M."/>
        </authorList>
    </citation>
    <scope>NUCLEOTIDE SEQUENCE [LARGE SCALE GENOMIC DNA]</scope>
    <source>
        <strain evidence="10 11">28bB2T</strain>
    </source>
</reference>
<dbReference type="Gene3D" id="1.10.3720.10">
    <property type="entry name" value="MetI-like"/>
    <property type="match status" value="1"/>
</dbReference>
<proteinExistence type="inferred from homology"/>
<keyword evidence="6 8" id="KW-1133">Transmembrane helix</keyword>
<dbReference type="SUPFAM" id="SSF161098">
    <property type="entry name" value="MetI-like"/>
    <property type="match status" value="1"/>
</dbReference>
<evidence type="ECO:0000256" key="4">
    <source>
        <dbReference type="ARBA" id="ARBA00022475"/>
    </source>
</evidence>
<feature type="transmembrane region" description="Helical" evidence="8">
    <location>
        <begin position="104"/>
        <end position="122"/>
    </location>
</feature>
<dbReference type="Pfam" id="PF00528">
    <property type="entry name" value="BPD_transp_1"/>
    <property type="match status" value="1"/>
</dbReference>
<evidence type="ECO:0000256" key="8">
    <source>
        <dbReference type="RuleBase" id="RU363032"/>
    </source>
</evidence>
<evidence type="ECO:0000259" key="9">
    <source>
        <dbReference type="PROSITE" id="PS50928"/>
    </source>
</evidence>
<feature type="transmembrane region" description="Helical" evidence="8">
    <location>
        <begin position="64"/>
        <end position="84"/>
    </location>
</feature>
<dbReference type="PROSITE" id="PS50928">
    <property type="entry name" value="ABC_TM1"/>
    <property type="match status" value="1"/>
</dbReference>
<dbReference type="InterPro" id="IPR035906">
    <property type="entry name" value="MetI-like_sf"/>
</dbReference>
<dbReference type="PANTHER" id="PTHR30614:SF42">
    <property type="entry name" value="GLUTAMATE_ASPARTATE IMPORT PERMEASE PROTEIN GLTJ"/>
    <property type="match status" value="1"/>
</dbReference>
<comment type="similarity">
    <text evidence="2">Belongs to the binding-protein-dependent transport system permease family. HisMQ subfamily.</text>
</comment>
<dbReference type="GO" id="GO:0043190">
    <property type="term" value="C:ATP-binding cassette (ABC) transporter complex"/>
    <property type="evidence" value="ECO:0007669"/>
    <property type="project" value="InterPro"/>
</dbReference>
<comment type="subcellular location">
    <subcellularLocation>
        <location evidence="1">Cell inner membrane</location>
        <topology evidence="1">Multi-pass membrane protein</topology>
    </subcellularLocation>
    <subcellularLocation>
        <location evidence="8">Cell membrane</location>
        <topology evidence="8">Multi-pass membrane protein</topology>
    </subcellularLocation>
</comment>
<sequence length="242" mass="27493">MGFLNYTFDWTVLWREPYGAMLIKGIVTTIHLSLLAWLIAMMLGISIGICRVLPSRPIQFAGSVYVQIFRNTPFLVQLFFWYFAAPLLLPKSSQAWLYDHVSDYSFWAGVIALGTYTASRLAEQFRSGLLAISPDQYHAAYSTGLTTFQTYRHVIAPYAFRIIIPPFTTEFLTCFKNSALTMTIGVMEITHTAYYIDSFTWHGLETTTAASLTYLLISAWVVFFMSLIEKRLPIPGMIARGQ</sequence>
<keyword evidence="3 8" id="KW-0813">Transport</keyword>
<feature type="transmembrane region" description="Helical" evidence="8">
    <location>
        <begin position="179"/>
        <end position="196"/>
    </location>
</feature>
<evidence type="ECO:0000256" key="7">
    <source>
        <dbReference type="ARBA" id="ARBA00023136"/>
    </source>
</evidence>
<evidence type="ECO:0000256" key="6">
    <source>
        <dbReference type="ARBA" id="ARBA00022989"/>
    </source>
</evidence>
<evidence type="ECO:0000256" key="2">
    <source>
        <dbReference type="ARBA" id="ARBA00010072"/>
    </source>
</evidence>
<protein>
    <submittedName>
        <fullName evidence="10">Glutamate ABC transporter permease</fullName>
    </submittedName>
</protein>
<dbReference type="GO" id="GO:0006865">
    <property type="term" value="P:amino acid transport"/>
    <property type="evidence" value="ECO:0007669"/>
    <property type="project" value="TreeGrafter"/>
</dbReference>
<dbReference type="Proteomes" id="UP000425960">
    <property type="component" value="Chromosome"/>
</dbReference>
<keyword evidence="7 8" id="KW-0472">Membrane</keyword>
<dbReference type="PANTHER" id="PTHR30614">
    <property type="entry name" value="MEMBRANE COMPONENT OF AMINO ACID ABC TRANSPORTER"/>
    <property type="match status" value="1"/>
</dbReference>
<feature type="transmembrane region" description="Helical" evidence="8">
    <location>
        <begin position="20"/>
        <end position="43"/>
    </location>
</feature>
<dbReference type="EMBL" id="AP021876">
    <property type="protein sequence ID" value="BBO84924.1"/>
    <property type="molecule type" value="Genomic_DNA"/>
</dbReference>
<dbReference type="AlphaFoldDB" id="A0A5K7ZXM5"/>
<feature type="domain" description="ABC transmembrane type-1" evidence="9">
    <location>
        <begin position="26"/>
        <end position="225"/>
    </location>
</feature>
<organism evidence="10 11">
    <name type="scientific">Desulfosarcina ovata subsp. sediminis</name>
    <dbReference type="NCBI Taxonomy" id="885957"/>
    <lineage>
        <taxon>Bacteria</taxon>
        <taxon>Pseudomonadati</taxon>
        <taxon>Thermodesulfobacteriota</taxon>
        <taxon>Desulfobacteria</taxon>
        <taxon>Desulfobacterales</taxon>
        <taxon>Desulfosarcinaceae</taxon>
        <taxon>Desulfosarcina</taxon>
    </lineage>
</organism>
<evidence type="ECO:0000256" key="3">
    <source>
        <dbReference type="ARBA" id="ARBA00022448"/>
    </source>
</evidence>
<dbReference type="InterPro" id="IPR000515">
    <property type="entry name" value="MetI-like"/>
</dbReference>
<dbReference type="KEGG" id="dov:DSCO28_54900"/>
<feature type="transmembrane region" description="Helical" evidence="8">
    <location>
        <begin position="208"/>
        <end position="228"/>
    </location>
</feature>
<name>A0A5K7ZXM5_9BACT</name>
<evidence type="ECO:0000313" key="11">
    <source>
        <dbReference type="Proteomes" id="UP000425960"/>
    </source>
</evidence>
<dbReference type="GO" id="GO:0022857">
    <property type="term" value="F:transmembrane transporter activity"/>
    <property type="evidence" value="ECO:0007669"/>
    <property type="project" value="InterPro"/>
</dbReference>
<evidence type="ECO:0000313" key="10">
    <source>
        <dbReference type="EMBL" id="BBO84924.1"/>
    </source>
</evidence>
<dbReference type="NCBIfam" id="TIGR01726">
    <property type="entry name" value="HEQRo_perm_3TM"/>
    <property type="match status" value="1"/>
</dbReference>